<sequence>MKRIEDIDTGLKPQVIAAIRGVLLEYPEIESAILYGSRATGQWRRASDIDLTLTGKSLTYARLCEIDYELDELLLPWKIDLSILHQIKNPELVRRIEIDGVLLYEAHTKDETVTPSVSGNTS</sequence>
<gene>
    <name evidence="2" type="ORF">CYPRO_1291</name>
</gene>
<dbReference type="Gene3D" id="3.30.460.10">
    <property type="entry name" value="Beta Polymerase, domain 2"/>
    <property type="match status" value="1"/>
</dbReference>
<proteinExistence type="predicted"/>
<dbReference type="PANTHER" id="PTHR43852:SF3">
    <property type="entry name" value="NUCLEOTIDYLTRANSFERASE"/>
    <property type="match status" value="1"/>
</dbReference>
<keyword evidence="3" id="KW-1185">Reference proteome</keyword>
<evidence type="ECO:0000259" key="1">
    <source>
        <dbReference type="Pfam" id="PF18765"/>
    </source>
</evidence>
<dbReference type="SUPFAM" id="SSF81301">
    <property type="entry name" value="Nucleotidyltransferase"/>
    <property type="match status" value="1"/>
</dbReference>
<dbReference type="RefSeq" id="WP_164682599.1">
    <property type="nucleotide sequence ID" value="NZ_CP027806.1"/>
</dbReference>
<dbReference type="EMBL" id="CP027806">
    <property type="protein sequence ID" value="AXJ00548.1"/>
    <property type="molecule type" value="Genomic_DNA"/>
</dbReference>
<dbReference type="CDD" id="cd05403">
    <property type="entry name" value="NT_KNTase_like"/>
    <property type="match status" value="1"/>
</dbReference>
<evidence type="ECO:0000313" key="3">
    <source>
        <dbReference type="Proteomes" id="UP000254808"/>
    </source>
</evidence>
<dbReference type="GO" id="GO:0016740">
    <property type="term" value="F:transferase activity"/>
    <property type="evidence" value="ECO:0007669"/>
    <property type="project" value="UniProtKB-KW"/>
</dbReference>
<dbReference type="Proteomes" id="UP000254808">
    <property type="component" value="Chromosome"/>
</dbReference>
<accession>A0A345UJ96</accession>
<dbReference type="AlphaFoldDB" id="A0A345UJ96"/>
<dbReference type="KEGG" id="cprv:CYPRO_1291"/>
<dbReference type="Pfam" id="PF18765">
    <property type="entry name" value="Polbeta"/>
    <property type="match status" value="1"/>
</dbReference>
<dbReference type="InterPro" id="IPR052930">
    <property type="entry name" value="TA_antitoxin_MntA"/>
</dbReference>
<name>A0A345UJ96_9BACT</name>
<dbReference type="InterPro" id="IPR041633">
    <property type="entry name" value="Polbeta"/>
</dbReference>
<dbReference type="PANTHER" id="PTHR43852">
    <property type="entry name" value="NUCLEOTIDYLTRANSFERASE"/>
    <property type="match status" value="1"/>
</dbReference>
<feature type="domain" description="Polymerase beta nucleotidyltransferase" evidence="1">
    <location>
        <begin position="19"/>
        <end position="106"/>
    </location>
</feature>
<protein>
    <submittedName>
        <fullName evidence="2">Nucleotidyltransferase domain-containing protein</fullName>
    </submittedName>
</protein>
<reference evidence="2 3" key="1">
    <citation type="submission" date="2018-03" db="EMBL/GenBank/DDBJ databases">
        <title>Phenotypic and genomic properties of Cyclonatronum proteinivorum gen. nov., sp. nov., a haloalkaliphilic bacteroidete from soda lakes possessing Na+-translocating rhodopsin.</title>
        <authorList>
            <person name="Toshchakov S.V."/>
            <person name="Korzhenkov A."/>
            <person name="Samarov N.I."/>
            <person name="Kublanov I.V."/>
            <person name="Muntyan M.S."/>
            <person name="Sorokin D.Y."/>
        </authorList>
    </citation>
    <scope>NUCLEOTIDE SEQUENCE [LARGE SCALE GENOMIC DNA]</scope>
    <source>
        <strain evidence="2 3">Omega</strain>
    </source>
</reference>
<organism evidence="2 3">
    <name type="scientific">Cyclonatronum proteinivorum</name>
    <dbReference type="NCBI Taxonomy" id="1457365"/>
    <lineage>
        <taxon>Bacteria</taxon>
        <taxon>Pseudomonadati</taxon>
        <taxon>Balneolota</taxon>
        <taxon>Balneolia</taxon>
        <taxon>Balneolales</taxon>
        <taxon>Cyclonatronaceae</taxon>
        <taxon>Cyclonatronum</taxon>
    </lineage>
</organism>
<evidence type="ECO:0000313" key="2">
    <source>
        <dbReference type="EMBL" id="AXJ00548.1"/>
    </source>
</evidence>
<keyword evidence="2" id="KW-0808">Transferase</keyword>
<dbReference type="InterPro" id="IPR043519">
    <property type="entry name" value="NT_sf"/>
</dbReference>